<dbReference type="EMBL" id="CAADRP010001530">
    <property type="protein sequence ID" value="VFU39432.1"/>
    <property type="molecule type" value="Genomic_DNA"/>
</dbReference>
<sequence>MDSARQSLKSSSCYICWDYCSSFHDRSDCIYDLLSGSYFQCYRYLSSHVIGSCRRLLGSVLRVSDSYIHRGIISSYSCHFHCHVFSNCSYSGRYRLDCILLDCLVGDEEKCRSCQALINADWIGNFSLLFFHTFSVPL</sequence>
<name>A0A6N2LFZ4_SALVM</name>
<accession>A0A6N2LFZ4</accession>
<gene>
    <name evidence="1" type="ORF">SVIM_LOCUS219018</name>
</gene>
<dbReference type="AlphaFoldDB" id="A0A6N2LFZ4"/>
<proteinExistence type="predicted"/>
<evidence type="ECO:0000313" key="1">
    <source>
        <dbReference type="EMBL" id="VFU39432.1"/>
    </source>
</evidence>
<organism evidence="1">
    <name type="scientific">Salix viminalis</name>
    <name type="common">Common osier</name>
    <name type="synonym">Basket willow</name>
    <dbReference type="NCBI Taxonomy" id="40686"/>
    <lineage>
        <taxon>Eukaryota</taxon>
        <taxon>Viridiplantae</taxon>
        <taxon>Streptophyta</taxon>
        <taxon>Embryophyta</taxon>
        <taxon>Tracheophyta</taxon>
        <taxon>Spermatophyta</taxon>
        <taxon>Magnoliopsida</taxon>
        <taxon>eudicotyledons</taxon>
        <taxon>Gunneridae</taxon>
        <taxon>Pentapetalae</taxon>
        <taxon>rosids</taxon>
        <taxon>fabids</taxon>
        <taxon>Malpighiales</taxon>
        <taxon>Salicaceae</taxon>
        <taxon>Saliceae</taxon>
        <taxon>Salix</taxon>
    </lineage>
</organism>
<protein>
    <submittedName>
        <fullName evidence="1">Uncharacterized protein</fullName>
    </submittedName>
</protein>
<reference evidence="1" key="1">
    <citation type="submission" date="2019-03" db="EMBL/GenBank/DDBJ databases">
        <authorList>
            <person name="Mank J."/>
            <person name="Almeida P."/>
        </authorList>
    </citation>
    <scope>NUCLEOTIDE SEQUENCE</scope>
    <source>
        <strain evidence="1">78183</strain>
    </source>
</reference>